<dbReference type="GO" id="GO:0005886">
    <property type="term" value="C:plasma membrane"/>
    <property type="evidence" value="ECO:0007669"/>
    <property type="project" value="InterPro"/>
</dbReference>
<reference evidence="2 13" key="5">
    <citation type="submission" date="2019-04" db="EMBL/GenBank/DDBJ databases">
        <title>Step-wise assembly of the neonatal virome modulated by breast feeding.</title>
        <authorList>
            <person name="Liang G."/>
            <person name="Bushman F."/>
        </authorList>
    </citation>
    <scope>NUCLEOTIDE SEQUENCE [LARGE SCALE GENOMIC DNA]</scope>
    <source>
        <strain evidence="2 13">E3754</strain>
    </source>
</reference>
<evidence type="ECO:0000313" key="4">
    <source>
        <dbReference type="EMBL" id="ROX30307.1"/>
    </source>
</evidence>
<dbReference type="NCBIfam" id="TIGR02357">
    <property type="entry name" value="ECF_ThiT_YuaJ"/>
    <property type="match status" value="1"/>
</dbReference>
<dbReference type="Proteomes" id="UP000254396">
    <property type="component" value="Unassembled WGS sequence"/>
</dbReference>
<name>A0A1B4XRT6_ENTFL</name>
<dbReference type="EMBL" id="PZZH01000001">
    <property type="protein sequence ID" value="PTN79025.1"/>
    <property type="molecule type" value="Genomic_DNA"/>
</dbReference>
<comment type="caution">
    <text evidence="6">The sequence shown here is derived from an EMBL/GenBank/DDBJ whole genome shotgun (WGS) entry which is preliminary data.</text>
</comment>
<reference evidence="6 12" key="4">
    <citation type="submission" date="2019-02" db="EMBL/GenBank/DDBJ databases">
        <title>From farm to fork: dissemination of Tn554::fexA-optrA in linezolid-resistant Enterococcus faecalis clones from chicken feces and meat in Tunisia.</title>
        <authorList>
            <person name="Tedim A.P."/>
            <person name="Elghaieb H."/>
            <person name="Abbassi M.S."/>
            <person name="Novais C."/>
            <person name="Hassen A."/>
            <person name="Peixe L."/>
            <person name="Freitas A.R."/>
        </authorList>
    </citation>
    <scope>NUCLEOTIDE SEQUENCE [LARGE SCALE GENOMIC DNA]</scope>
    <source>
        <strain evidence="6 12">728T</strain>
    </source>
</reference>
<dbReference type="RefSeq" id="WP_002354998.1">
    <property type="nucleotide sequence ID" value="NZ_AP017623.1"/>
</dbReference>
<evidence type="ECO:0000256" key="1">
    <source>
        <dbReference type="SAM" id="Phobius"/>
    </source>
</evidence>
<gene>
    <name evidence="6" type="primary">thiT</name>
    <name evidence="3" type="ORF">DAI13_15140</name>
    <name evidence="4" type="ORF">EGW16_14580</name>
    <name evidence="5" type="ORF">EGW70_06695</name>
    <name evidence="6" type="ORF">EU507_06395</name>
    <name evidence="2" type="ORF">GTI81_10740</name>
    <name evidence="7" type="ORF">NCTC13379_00864</name>
</gene>
<sequence length="191" mass="21103">MARKMDLRIWVEGTVVAAMAMALSFLPIEFANSGLDLSLGMVPLVLYSFRRGLLPGVAAGFVWGMLNIILGTAMKNFLSVPQIIFEYPFAFAFGGMGGVFARKIQLYFQANRLKSAIRTIILGSVVAVFARWFWHFWAGVLVWGMYAPEGMSPYLYSFVLNGTSTVVNCLYVSLVLGLLAKVAPQLFVPKK</sequence>
<dbReference type="GO" id="GO:0015234">
    <property type="term" value="F:thiamine transmembrane transporter activity"/>
    <property type="evidence" value="ECO:0007669"/>
    <property type="project" value="InterPro"/>
</dbReference>
<dbReference type="Proteomes" id="UP000275941">
    <property type="component" value="Unassembled WGS sequence"/>
</dbReference>
<evidence type="ECO:0000313" key="9">
    <source>
        <dbReference type="Proteomes" id="UP000254396"/>
    </source>
</evidence>
<evidence type="ECO:0000313" key="12">
    <source>
        <dbReference type="Proteomes" id="UP000292223"/>
    </source>
</evidence>
<keyword evidence="1" id="KW-0812">Transmembrane</keyword>
<dbReference type="Pfam" id="PF09515">
    <property type="entry name" value="Thia_YuaJ"/>
    <property type="match status" value="1"/>
</dbReference>
<dbReference type="OMA" id="VQVLFDY"/>
<evidence type="ECO:0000313" key="6">
    <source>
        <dbReference type="EMBL" id="RYU33769.1"/>
    </source>
</evidence>
<evidence type="ECO:0000313" key="13">
    <source>
        <dbReference type="Proteomes" id="UP000429730"/>
    </source>
</evidence>
<dbReference type="Proteomes" id="UP000429730">
    <property type="component" value="Unassembled WGS sequence"/>
</dbReference>
<dbReference type="EMBL" id="WVTJ01000020">
    <property type="protein sequence ID" value="MXS53189.1"/>
    <property type="molecule type" value="Genomic_DNA"/>
</dbReference>
<feature type="transmembrane region" description="Helical" evidence="1">
    <location>
        <begin position="116"/>
        <end position="134"/>
    </location>
</feature>
<dbReference type="GeneID" id="60894943"/>
<feature type="transmembrane region" description="Helical" evidence="1">
    <location>
        <begin position="56"/>
        <end position="78"/>
    </location>
</feature>
<dbReference type="AlphaFoldDB" id="A0A1B4XRT6"/>
<dbReference type="InterPro" id="IPR012651">
    <property type="entry name" value="Thia_Transptr_ThiT"/>
</dbReference>
<dbReference type="Proteomes" id="UP000281488">
    <property type="component" value="Unassembled WGS sequence"/>
</dbReference>
<evidence type="ECO:0000313" key="5">
    <source>
        <dbReference type="EMBL" id="ROY50712.1"/>
    </source>
</evidence>
<dbReference type="EMBL" id="RKMZ01000010">
    <property type="protein sequence ID" value="ROX30307.1"/>
    <property type="molecule type" value="Genomic_DNA"/>
</dbReference>
<reference evidence="3 8" key="1">
    <citation type="submission" date="2018-04" db="EMBL/GenBank/DDBJ databases">
        <authorList>
            <person name="Van Tyne D."/>
        </authorList>
    </citation>
    <scope>NUCLEOTIDE SEQUENCE [LARGE SCALE GENOMIC DNA]</scope>
    <source>
        <strain evidence="3 8">B2535</strain>
    </source>
</reference>
<dbReference type="Proteomes" id="UP000244140">
    <property type="component" value="Unassembled WGS sequence"/>
</dbReference>
<keyword evidence="1" id="KW-0472">Membrane</keyword>
<dbReference type="EMBL" id="RKOR01000014">
    <property type="protein sequence ID" value="ROY50712.1"/>
    <property type="molecule type" value="Genomic_DNA"/>
</dbReference>
<evidence type="ECO:0000313" key="11">
    <source>
        <dbReference type="Proteomes" id="UP000281488"/>
    </source>
</evidence>
<dbReference type="Proteomes" id="UP000292223">
    <property type="component" value="Unassembled WGS sequence"/>
</dbReference>
<dbReference type="eggNOG" id="COG3859">
    <property type="taxonomic scope" value="Bacteria"/>
</dbReference>
<evidence type="ECO:0000313" key="10">
    <source>
        <dbReference type="Proteomes" id="UP000275941"/>
    </source>
</evidence>
<dbReference type="EMBL" id="SEWT01000003">
    <property type="protein sequence ID" value="RYU33769.1"/>
    <property type="molecule type" value="Genomic_DNA"/>
</dbReference>
<keyword evidence="1" id="KW-1133">Transmembrane helix</keyword>
<organism evidence="6 12">
    <name type="scientific">Enterococcus faecalis</name>
    <name type="common">Streptococcus faecalis</name>
    <dbReference type="NCBI Taxonomy" id="1351"/>
    <lineage>
        <taxon>Bacteria</taxon>
        <taxon>Bacillati</taxon>
        <taxon>Bacillota</taxon>
        <taxon>Bacilli</taxon>
        <taxon>Lactobacillales</taxon>
        <taxon>Enterococcaceae</taxon>
        <taxon>Enterococcus</taxon>
    </lineage>
</organism>
<feature type="transmembrane region" description="Helical" evidence="1">
    <location>
        <begin position="84"/>
        <end position="104"/>
    </location>
</feature>
<reference evidence="7 9" key="2">
    <citation type="submission" date="2018-06" db="EMBL/GenBank/DDBJ databases">
        <authorList>
            <consortium name="Pathogen Informatics"/>
            <person name="Doyle S."/>
        </authorList>
    </citation>
    <scope>NUCLEOTIDE SEQUENCE [LARGE SCALE GENOMIC DNA]</scope>
    <source>
        <strain evidence="7 9">NCTC13379</strain>
    </source>
</reference>
<evidence type="ECO:0000313" key="8">
    <source>
        <dbReference type="Proteomes" id="UP000244140"/>
    </source>
</evidence>
<dbReference type="OrthoDB" id="9795813at2"/>
<evidence type="ECO:0000313" key="2">
    <source>
        <dbReference type="EMBL" id="MXS53189.1"/>
    </source>
</evidence>
<evidence type="ECO:0000313" key="7">
    <source>
        <dbReference type="EMBL" id="STP64003.1"/>
    </source>
</evidence>
<feature type="transmembrane region" description="Helical" evidence="1">
    <location>
        <begin position="154"/>
        <end position="180"/>
    </location>
</feature>
<dbReference type="Gene3D" id="1.10.1760.20">
    <property type="match status" value="1"/>
</dbReference>
<reference evidence="10 11" key="3">
    <citation type="submission" date="2018-10" db="EMBL/GenBank/DDBJ databases">
        <title>Genotypes and phenotypes of Enterococci isolated from broiler chickens.</title>
        <authorList>
            <person name="Muhammad A.R."/>
            <person name="Diarra M.S."/>
        </authorList>
    </citation>
    <scope>NUCLEOTIDE SEQUENCE [LARGE SCALE GENOMIC DNA]</scope>
    <source>
        <strain evidence="4 11">LIT2 A36'</strain>
        <strain evidence="5 10">P7 C A21</strain>
    </source>
</reference>
<dbReference type="EMBL" id="UGIX01000001">
    <property type="protein sequence ID" value="STP64003.1"/>
    <property type="molecule type" value="Genomic_DNA"/>
</dbReference>
<evidence type="ECO:0000313" key="3">
    <source>
        <dbReference type="EMBL" id="PTN79025.1"/>
    </source>
</evidence>
<proteinExistence type="predicted"/>
<accession>A0A1B4XRT6</accession>
<protein>
    <submittedName>
        <fullName evidence="6">Energy-coupled thiamine transporter ThiT</fullName>
    </submittedName>
    <submittedName>
        <fullName evidence="7">Thiamine ECF transporter S component ThiT</fullName>
    </submittedName>
</protein>